<dbReference type="Proteomes" id="UP001190336">
    <property type="component" value="Chromosome"/>
</dbReference>
<evidence type="ECO:0008006" key="3">
    <source>
        <dbReference type="Google" id="ProtNLM"/>
    </source>
</evidence>
<name>A0ABN9N1Q2_9MYCO</name>
<keyword evidence="2" id="KW-1185">Reference proteome</keyword>
<gene>
    <name evidence="1" type="ORF">MU0083_002051</name>
</gene>
<sequence>MVSALRTYVTAGLAVTTAGLIAVTPVAPRVPAAATTQLQTTLSAGESLWNVPLNLLQDIINIPANEIHAMDTLAKSLFFSSPWFVGSPTNIWGEDAGDLGHFEAVMQFLFPIPELSGAGHEGEFLYPGLGQQLSMLANVEIPINLTCASLDCLPAMPVSPITGFTWIDQTLWSLLIITGLQKFPLIENWFQVPFSEMMNGNSYYFDPNGPGMIGSGFAHDQFYWEGTRTLEQLGFNPEDYPNIDPDAPMMPWTGMSYQMDFDTPFINWFDSLMQPFDPDKFELPGLVEFGRALQAMIASFTVAFNPFIPGSPICPGPCLLLEPGGNIWDPEDWNTPSYYLAVKAIGDLWPGNTVIDQWLADYDAGVANVSTPEIIAYEAWLWRLGTVLLDIKNPLPPDSVIENVDYLPTVDQIRDFLGDYFFNIADNIGIIGPFDIQGLWDAVFNITPADDEPLDNGPVDEGPGVDVPGDGDVPMDLDLALIDLDPAI</sequence>
<evidence type="ECO:0000313" key="1">
    <source>
        <dbReference type="EMBL" id="CAJ1498928.1"/>
    </source>
</evidence>
<dbReference type="EMBL" id="OY726394">
    <property type="protein sequence ID" value="CAJ1498928.1"/>
    <property type="molecule type" value="Genomic_DNA"/>
</dbReference>
<accession>A0ABN9N1Q2</accession>
<organism evidence="1 2">
    <name type="scientific">[Mycobacterium] kokjensenii</name>
    <dbReference type="NCBI Taxonomy" id="3064287"/>
    <lineage>
        <taxon>Bacteria</taxon>
        <taxon>Bacillati</taxon>
        <taxon>Actinomycetota</taxon>
        <taxon>Actinomycetes</taxon>
        <taxon>Mycobacteriales</taxon>
        <taxon>Mycobacteriaceae</taxon>
        <taxon>Mycolicibacter</taxon>
    </lineage>
</organism>
<dbReference type="RefSeq" id="WP_308472878.1">
    <property type="nucleotide sequence ID" value="NZ_OY726394.1"/>
</dbReference>
<evidence type="ECO:0000313" key="2">
    <source>
        <dbReference type="Proteomes" id="UP001190336"/>
    </source>
</evidence>
<reference evidence="1 2" key="1">
    <citation type="submission" date="2023-08" db="EMBL/GenBank/DDBJ databases">
        <authorList>
            <person name="Folkvardsen B D."/>
            <person name="Norman A."/>
        </authorList>
    </citation>
    <scope>NUCLEOTIDE SEQUENCE [LARGE SCALE GENOMIC DNA]</scope>
    <source>
        <strain evidence="1 2">Mu0083</strain>
    </source>
</reference>
<proteinExistence type="predicted"/>
<protein>
    <recommendedName>
        <fullName evidence="3">PE-PPE domain-containing protein</fullName>
    </recommendedName>
</protein>